<dbReference type="SUPFAM" id="SSF140459">
    <property type="entry name" value="PE/PPE dimer-like"/>
    <property type="match status" value="1"/>
</dbReference>
<dbReference type="AlphaFoldDB" id="A0A9N7QMX0"/>
<evidence type="ECO:0000313" key="4">
    <source>
        <dbReference type="Proteomes" id="UP001058626"/>
    </source>
</evidence>
<protein>
    <recommendedName>
        <fullName evidence="2">PE domain-containing protein</fullName>
    </recommendedName>
</protein>
<dbReference type="Proteomes" id="UP001058626">
    <property type="component" value="Chromosome"/>
</dbReference>
<evidence type="ECO:0000256" key="1">
    <source>
        <dbReference type="SAM" id="MobiDB-lite"/>
    </source>
</evidence>
<proteinExistence type="predicted"/>
<feature type="domain" description="PE" evidence="2">
    <location>
        <begin position="4"/>
        <end position="94"/>
    </location>
</feature>
<organism evidence="3 4">
    <name type="scientific">Mycobacterium pseudoshottsii</name>
    <dbReference type="NCBI Taxonomy" id="265949"/>
    <lineage>
        <taxon>Bacteria</taxon>
        <taxon>Bacillati</taxon>
        <taxon>Actinomycetota</taxon>
        <taxon>Actinomycetes</taxon>
        <taxon>Mycobacteriales</taxon>
        <taxon>Mycobacteriaceae</taxon>
        <taxon>Mycobacterium</taxon>
        <taxon>Mycobacterium ulcerans group</taxon>
    </lineage>
</organism>
<evidence type="ECO:0000313" key="3">
    <source>
        <dbReference type="EMBL" id="BDN81145.1"/>
    </source>
</evidence>
<keyword evidence="4" id="KW-1185">Reference proteome</keyword>
<sequence>MAFVLVAPEMVTAAASDLANIGSAINTANTAVAAPTAELLAAGTDEVSEAIASLFSGHALDYQSLGARMTAFHDQFVAALTAGGGLYSSAEAAAATPLQDLLNVVNAPHPSTVGAPADRRRRRRNRARAGRRSRWTALRQRR</sequence>
<feature type="region of interest" description="Disordered" evidence="1">
    <location>
        <begin position="107"/>
        <end position="142"/>
    </location>
</feature>
<dbReference type="InterPro" id="IPR038332">
    <property type="entry name" value="PPE_sf"/>
</dbReference>
<accession>A0A9N7QMX0</accession>
<gene>
    <name evidence="3" type="ORF">NJB1907Z4_C13600</name>
</gene>
<reference evidence="3" key="1">
    <citation type="submission" date="2022-06" db="EMBL/GenBank/DDBJ databases">
        <title>Complete genome sequence of Mycobacterium pseudoshottsii NJB1907-Z4.</title>
        <authorList>
            <person name="Komine T."/>
            <person name="Fukano H."/>
            <person name="Wada S."/>
        </authorList>
    </citation>
    <scope>NUCLEOTIDE SEQUENCE</scope>
    <source>
        <strain evidence="3">NJB1907-Z4</strain>
    </source>
</reference>
<dbReference type="InterPro" id="IPR000084">
    <property type="entry name" value="PE-PGRS_N"/>
</dbReference>
<evidence type="ECO:0000259" key="2">
    <source>
        <dbReference type="Pfam" id="PF00934"/>
    </source>
</evidence>
<feature type="compositionally biased region" description="Basic residues" evidence="1">
    <location>
        <begin position="119"/>
        <end position="142"/>
    </location>
</feature>
<dbReference type="Pfam" id="PF00934">
    <property type="entry name" value="PE"/>
    <property type="match status" value="1"/>
</dbReference>
<dbReference type="Gene3D" id="1.10.287.850">
    <property type="entry name" value="HP0062-like domain"/>
    <property type="match status" value="1"/>
</dbReference>
<name>A0A9N7QMX0_9MYCO</name>
<dbReference type="EMBL" id="AP026367">
    <property type="protein sequence ID" value="BDN81145.1"/>
    <property type="molecule type" value="Genomic_DNA"/>
</dbReference>